<dbReference type="InterPro" id="IPR025323">
    <property type="entry name" value="DUF4229"/>
</dbReference>
<evidence type="ECO:0000313" key="3">
    <source>
        <dbReference type="EMBL" id="SEC38210.1"/>
    </source>
</evidence>
<keyword evidence="2" id="KW-0472">Membrane</keyword>
<dbReference type="EMBL" id="FNST01000002">
    <property type="protein sequence ID" value="SEC38210.1"/>
    <property type="molecule type" value="Genomic_DNA"/>
</dbReference>
<gene>
    <name evidence="3" type="ORF">SAMN04490356_3935</name>
</gene>
<proteinExistence type="predicted"/>
<keyword evidence="4" id="KW-1185">Reference proteome</keyword>
<feature type="transmembrane region" description="Helical" evidence="2">
    <location>
        <begin position="40"/>
        <end position="59"/>
    </location>
</feature>
<dbReference type="Pfam" id="PF14012">
    <property type="entry name" value="DUF4229"/>
    <property type="match status" value="1"/>
</dbReference>
<dbReference type="Proteomes" id="UP000198609">
    <property type="component" value="Unassembled WGS sequence"/>
</dbReference>
<evidence type="ECO:0000256" key="1">
    <source>
        <dbReference type="SAM" id="MobiDB-lite"/>
    </source>
</evidence>
<protein>
    <recommendedName>
        <fullName evidence="5">LPXTG-motif cell wall anchor domain-containing protein</fullName>
    </recommendedName>
</protein>
<accession>A0A1H4S221</accession>
<sequence length="122" mass="13833">MVHWEDSFSRHKLRQNAQQNSQERGRVVSFTPSAMFRYTLMRLGIFVGSFLVIWGLVYVRVLPSGLGSSNLFWVALLALVVSAPLSWVMLRRQRDAVAVQVAEKVDRAKERLAANQSQEDGV</sequence>
<name>A0A1H4S221_STRMJ</name>
<evidence type="ECO:0000313" key="4">
    <source>
        <dbReference type="Proteomes" id="UP000198609"/>
    </source>
</evidence>
<dbReference type="AlphaFoldDB" id="A0A1H4S221"/>
<feature type="transmembrane region" description="Helical" evidence="2">
    <location>
        <begin position="71"/>
        <end position="90"/>
    </location>
</feature>
<feature type="region of interest" description="Disordered" evidence="1">
    <location>
        <begin position="1"/>
        <end position="20"/>
    </location>
</feature>
<keyword evidence="2" id="KW-0812">Transmembrane</keyword>
<evidence type="ECO:0000256" key="2">
    <source>
        <dbReference type="SAM" id="Phobius"/>
    </source>
</evidence>
<organism evidence="3 4">
    <name type="scientific">Streptomyces melanosporofaciens</name>
    <dbReference type="NCBI Taxonomy" id="67327"/>
    <lineage>
        <taxon>Bacteria</taxon>
        <taxon>Bacillati</taxon>
        <taxon>Actinomycetota</taxon>
        <taxon>Actinomycetes</taxon>
        <taxon>Kitasatosporales</taxon>
        <taxon>Streptomycetaceae</taxon>
        <taxon>Streptomyces</taxon>
        <taxon>Streptomyces violaceusniger group</taxon>
    </lineage>
</organism>
<keyword evidence="2" id="KW-1133">Transmembrane helix</keyword>
<evidence type="ECO:0008006" key="5">
    <source>
        <dbReference type="Google" id="ProtNLM"/>
    </source>
</evidence>
<reference evidence="4" key="1">
    <citation type="submission" date="2016-10" db="EMBL/GenBank/DDBJ databases">
        <authorList>
            <person name="Varghese N."/>
            <person name="Submissions S."/>
        </authorList>
    </citation>
    <scope>NUCLEOTIDE SEQUENCE [LARGE SCALE GENOMIC DNA]</scope>
    <source>
        <strain evidence="4">DSM 40318</strain>
    </source>
</reference>